<feature type="transmembrane region" description="Helical" evidence="1">
    <location>
        <begin position="46"/>
        <end position="68"/>
    </location>
</feature>
<organism evidence="2 3">
    <name type="scientific">Cohnella nanjingensis</name>
    <dbReference type="NCBI Taxonomy" id="1387779"/>
    <lineage>
        <taxon>Bacteria</taxon>
        <taxon>Bacillati</taxon>
        <taxon>Bacillota</taxon>
        <taxon>Bacilli</taxon>
        <taxon>Bacillales</taxon>
        <taxon>Paenibacillaceae</taxon>
        <taxon>Cohnella</taxon>
    </lineage>
</organism>
<accession>A0A7X0RWD7</accession>
<name>A0A7X0RWD7_9BACL</name>
<dbReference type="RefSeq" id="WP_185672741.1">
    <property type="nucleotide sequence ID" value="NZ_JACJVP010000057.1"/>
</dbReference>
<evidence type="ECO:0000256" key="1">
    <source>
        <dbReference type="SAM" id="Phobius"/>
    </source>
</evidence>
<evidence type="ECO:0000313" key="2">
    <source>
        <dbReference type="EMBL" id="MBB6674878.1"/>
    </source>
</evidence>
<reference evidence="2 3" key="1">
    <citation type="submission" date="2020-08" db="EMBL/GenBank/DDBJ databases">
        <title>Cohnella phylogeny.</title>
        <authorList>
            <person name="Dunlap C."/>
        </authorList>
    </citation>
    <scope>NUCLEOTIDE SEQUENCE [LARGE SCALE GENOMIC DNA]</scope>
    <source>
        <strain evidence="2 3">DSM 28246</strain>
    </source>
</reference>
<protein>
    <submittedName>
        <fullName evidence="2">Uncharacterized protein</fullName>
    </submittedName>
</protein>
<dbReference type="AlphaFoldDB" id="A0A7X0RWD7"/>
<keyword evidence="1" id="KW-0812">Transmembrane</keyword>
<evidence type="ECO:0000313" key="3">
    <source>
        <dbReference type="Proteomes" id="UP000547209"/>
    </source>
</evidence>
<keyword evidence="3" id="KW-1185">Reference proteome</keyword>
<proteinExistence type="predicted"/>
<keyword evidence="1" id="KW-0472">Membrane</keyword>
<keyword evidence="1" id="KW-1133">Transmembrane helix</keyword>
<sequence>MNEPIKPDWYGRLERGPAMHAVPTADHLRAIKQQIHTGRRRRRVRWLRTVTIACGAVILFMLLSSYGYKQWRHHEIQQALVQGSSEFNALQSATPKRFLNGEKRIVRLEAVKDGVLVFVRNDLKEGNTDLDVEYMRRTWKGWEYIFGGGFGGGIIEMERGLHYEYLPNADPYLHTYTPFPAVYGTVVGDKIASVVVTGDREFRATANLFRMEDGQRGWLVALPAWEDARFTITALDAEGNVVKEDTLDTREYNPKHVNE</sequence>
<dbReference type="EMBL" id="JACJVP010000057">
    <property type="protein sequence ID" value="MBB6674878.1"/>
    <property type="molecule type" value="Genomic_DNA"/>
</dbReference>
<dbReference type="Proteomes" id="UP000547209">
    <property type="component" value="Unassembled WGS sequence"/>
</dbReference>
<gene>
    <name evidence="2" type="ORF">H7C19_29790</name>
</gene>
<comment type="caution">
    <text evidence="2">The sequence shown here is derived from an EMBL/GenBank/DDBJ whole genome shotgun (WGS) entry which is preliminary data.</text>
</comment>